<dbReference type="Pfam" id="PF05368">
    <property type="entry name" value="NmrA"/>
    <property type="match status" value="1"/>
</dbReference>
<gene>
    <name evidence="4 6" type="ORF">P152DRAFT_393221</name>
</gene>
<evidence type="ECO:0000259" key="3">
    <source>
        <dbReference type="Pfam" id="PF05368"/>
    </source>
</evidence>
<protein>
    <submittedName>
        <fullName evidence="4 6">NAD(P)-binding protein</fullName>
    </submittedName>
</protein>
<reference evidence="6" key="3">
    <citation type="submission" date="2025-04" db="UniProtKB">
        <authorList>
            <consortium name="RefSeq"/>
        </authorList>
    </citation>
    <scope>IDENTIFICATION</scope>
    <source>
        <strain evidence="6">CBS 781.70</strain>
    </source>
</reference>
<evidence type="ECO:0000313" key="6">
    <source>
        <dbReference type="RefSeq" id="XP_033536277.1"/>
    </source>
</evidence>
<comment type="similarity">
    <text evidence="1">Belongs to the NmrA-type oxidoreductase family.</text>
</comment>
<dbReference type="PANTHER" id="PTHR42748">
    <property type="entry name" value="NITROGEN METABOLITE REPRESSION PROTEIN NMRA FAMILY MEMBER"/>
    <property type="match status" value="1"/>
</dbReference>
<dbReference type="Proteomes" id="UP000504638">
    <property type="component" value="Unplaced"/>
</dbReference>
<evidence type="ECO:0000256" key="2">
    <source>
        <dbReference type="ARBA" id="ARBA00022857"/>
    </source>
</evidence>
<dbReference type="EMBL" id="ML975153">
    <property type="protein sequence ID" value="KAF1814646.1"/>
    <property type="molecule type" value="Genomic_DNA"/>
</dbReference>
<dbReference type="Gene3D" id="3.90.25.10">
    <property type="entry name" value="UDP-galactose 4-epimerase, domain 1"/>
    <property type="match status" value="1"/>
</dbReference>
<evidence type="ECO:0000313" key="5">
    <source>
        <dbReference type="Proteomes" id="UP000504638"/>
    </source>
</evidence>
<name>A0A6G1G9N2_9PEZI</name>
<dbReference type="GO" id="GO:0005634">
    <property type="term" value="C:nucleus"/>
    <property type="evidence" value="ECO:0007669"/>
    <property type="project" value="TreeGrafter"/>
</dbReference>
<organism evidence="4">
    <name type="scientific">Eremomyces bilateralis CBS 781.70</name>
    <dbReference type="NCBI Taxonomy" id="1392243"/>
    <lineage>
        <taxon>Eukaryota</taxon>
        <taxon>Fungi</taxon>
        <taxon>Dikarya</taxon>
        <taxon>Ascomycota</taxon>
        <taxon>Pezizomycotina</taxon>
        <taxon>Dothideomycetes</taxon>
        <taxon>Dothideomycetes incertae sedis</taxon>
        <taxon>Eremomycetales</taxon>
        <taxon>Eremomycetaceae</taxon>
        <taxon>Eremomyces</taxon>
    </lineage>
</organism>
<dbReference type="InterPro" id="IPR008030">
    <property type="entry name" value="NmrA-like"/>
</dbReference>
<proteinExistence type="inferred from homology"/>
<dbReference type="SUPFAM" id="SSF51735">
    <property type="entry name" value="NAD(P)-binding Rossmann-fold domains"/>
    <property type="match status" value="1"/>
</dbReference>
<reference evidence="6" key="2">
    <citation type="submission" date="2020-04" db="EMBL/GenBank/DDBJ databases">
        <authorList>
            <consortium name="NCBI Genome Project"/>
        </authorList>
    </citation>
    <scope>NUCLEOTIDE SEQUENCE</scope>
    <source>
        <strain evidence="6">CBS 781.70</strain>
    </source>
</reference>
<evidence type="ECO:0000256" key="1">
    <source>
        <dbReference type="ARBA" id="ARBA00006328"/>
    </source>
</evidence>
<dbReference type="InterPro" id="IPR051164">
    <property type="entry name" value="NmrA-like_oxidored"/>
</dbReference>
<reference evidence="4 6" key="1">
    <citation type="submission" date="2020-01" db="EMBL/GenBank/DDBJ databases">
        <authorList>
            <consortium name="DOE Joint Genome Institute"/>
            <person name="Haridas S."/>
            <person name="Albert R."/>
            <person name="Binder M."/>
            <person name="Bloem J."/>
            <person name="Labutti K."/>
            <person name="Salamov A."/>
            <person name="Andreopoulos B."/>
            <person name="Baker S.E."/>
            <person name="Barry K."/>
            <person name="Bills G."/>
            <person name="Bluhm B.H."/>
            <person name="Cannon C."/>
            <person name="Castanera R."/>
            <person name="Culley D.E."/>
            <person name="Daum C."/>
            <person name="Ezra D."/>
            <person name="Gonzalez J.B."/>
            <person name="Henrissat B."/>
            <person name="Kuo A."/>
            <person name="Liang C."/>
            <person name="Lipzen A."/>
            <person name="Lutzoni F."/>
            <person name="Magnuson J."/>
            <person name="Mondo S."/>
            <person name="Nolan M."/>
            <person name="Ohm R."/>
            <person name="Pangilinan J."/>
            <person name="Park H.-J."/>
            <person name="Ramirez L."/>
            <person name="Alfaro M."/>
            <person name="Sun H."/>
            <person name="Tritt A."/>
            <person name="Yoshinaga Y."/>
            <person name="Zwiers L.-H."/>
            <person name="Turgeon B.G."/>
            <person name="Goodwin S.B."/>
            <person name="Spatafora J.W."/>
            <person name="Crous P.W."/>
            <person name="Grigoriev I.V."/>
        </authorList>
    </citation>
    <scope>NUCLEOTIDE SEQUENCE</scope>
    <source>
        <strain evidence="4 6">CBS 781.70</strain>
    </source>
</reference>
<keyword evidence="2" id="KW-0521">NADP</keyword>
<dbReference type="Gene3D" id="3.40.50.720">
    <property type="entry name" value="NAD(P)-binding Rossmann-like Domain"/>
    <property type="match status" value="1"/>
</dbReference>
<sequence>MSKIIAVTGATGAQGRGVVNIMKGTAGWTVRAITRNPESDKAKKLASEGIEVVQASFDDEASLVTAFQGVHAVFAVTNWWEHLFMGKSQDEAGALEEEQGMTIARGAAQTPTLEHYIWSTLPSGKADFPGKLVTPHMDYKAAVDARIKSELPKLASKTTYLYLGFYPQNFFTYPSIKPVQYPPGSGTYVQIQPSRPDAKVLLAGDLDVNPGIWVRQILAKGPITFGKYTNVALEKWSLEHMLEVWSEVTGKKGIFIPCTLEIFAALHGTAGYELGLQLKYGELCDPWAVKDNFIDAKELDIDPSEVVGFRGVMEKLKHLA</sequence>
<dbReference type="PANTHER" id="PTHR42748:SF28">
    <property type="entry name" value="NMRA-LIKE DOMAIN-CONTAINING PROTEIN"/>
    <property type="match status" value="1"/>
</dbReference>
<dbReference type="GeneID" id="54416755"/>
<accession>A0A6G1G9N2</accession>
<dbReference type="RefSeq" id="XP_033536277.1">
    <property type="nucleotide sequence ID" value="XM_033676185.1"/>
</dbReference>
<dbReference type="InterPro" id="IPR036291">
    <property type="entry name" value="NAD(P)-bd_dom_sf"/>
</dbReference>
<dbReference type="CDD" id="cd05251">
    <property type="entry name" value="NmrA_like_SDR_a"/>
    <property type="match status" value="1"/>
</dbReference>
<evidence type="ECO:0000313" key="4">
    <source>
        <dbReference type="EMBL" id="KAF1814646.1"/>
    </source>
</evidence>
<keyword evidence="5" id="KW-1185">Reference proteome</keyword>
<feature type="domain" description="NmrA-like" evidence="3">
    <location>
        <begin position="1"/>
        <end position="266"/>
    </location>
</feature>
<dbReference type="OrthoDB" id="300709at2759"/>
<dbReference type="AlphaFoldDB" id="A0A6G1G9N2"/>